<dbReference type="InterPro" id="IPR038157">
    <property type="entry name" value="FeoA_core_dom"/>
</dbReference>
<dbReference type="RefSeq" id="WP_381088168.1">
    <property type="nucleotide sequence ID" value="NZ_JBHUDX010000083.1"/>
</dbReference>
<accession>A0ABW4IXV2</accession>
<dbReference type="InterPro" id="IPR052713">
    <property type="entry name" value="FeoA"/>
</dbReference>
<proteinExistence type="predicted"/>
<sequence length="105" mass="10967">MRGGGTDAGGTAGPPATAAFTGRVRPLADLPPGARAVVVAVVDADPGRTTATVRRLGDLGFTPGSVVEVVRRAPLRDPVVYRVKDYEVCLRRTEAACVHTIEADR</sequence>
<evidence type="ECO:0000313" key="3">
    <source>
        <dbReference type="EMBL" id="MFD1661758.1"/>
    </source>
</evidence>
<gene>
    <name evidence="3" type="ORF">ACFSL4_27060</name>
</gene>
<dbReference type="InterPro" id="IPR007167">
    <property type="entry name" value="Fe-transptr_FeoA-like"/>
</dbReference>
<keyword evidence="4" id="KW-1185">Reference proteome</keyword>
<feature type="domain" description="Ferrous iron transporter FeoA-like" evidence="2">
    <location>
        <begin position="25"/>
        <end position="101"/>
    </location>
</feature>
<protein>
    <submittedName>
        <fullName evidence="3">Ferrous iron transport protein A</fullName>
    </submittedName>
</protein>
<evidence type="ECO:0000256" key="1">
    <source>
        <dbReference type="ARBA" id="ARBA00023004"/>
    </source>
</evidence>
<evidence type="ECO:0000313" key="4">
    <source>
        <dbReference type="Proteomes" id="UP001597261"/>
    </source>
</evidence>
<dbReference type="InterPro" id="IPR008988">
    <property type="entry name" value="Transcriptional_repressor_C"/>
</dbReference>
<dbReference type="EMBL" id="JBHUDX010000083">
    <property type="protein sequence ID" value="MFD1661758.1"/>
    <property type="molecule type" value="Genomic_DNA"/>
</dbReference>
<evidence type="ECO:0000259" key="2">
    <source>
        <dbReference type="SMART" id="SM00899"/>
    </source>
</evidence>
<dbReference type="SMART" id="SM00899">
    <property type="entry name" value="FeoA"/>
    <property type="match status" value="1"/>
</dbReference>
<name>A0ABW4IXV2_9ACTN</name>
<comment type="caution">
    <text evidence="3">The sequence shown here is derived from an EMBL/GenBank/DDBJ whole genome shotgun (WGS) entry which is preliminary data.</text>
</comment>
<keyword evidence="1" id="KW-0408">Iron</keyword>
<reference evidence="4" key="1">
    <citation type="journal article" date="2019" name="Int. J. Syst. Evol. Microbiol.">
        <title>The Global Catalogue of Microorganisms (GCM) 10K type strain sequencing project: providing services to taxonomists for standard genome sequencing and annotation.</title>
        <authorList>
            <consortium name="The Broad Institute Genomics Platform"/>
            <consortium name="The Broad Institute Genome Sequencing Center for Infectious Disease"/>
            <person name="Wu L."/>
            <person name="Ma J."/>
        </authorList>
    </citation>
    <scope>NUCLEOTIDE SEQUENCE [LARGE SCALE GENOMIC DNA]</scope>
    <source>
        <strain evidence="4">CGMCC 1.12470</strain>
    </source>
</reference>
<dbReference type="Pfam" id="PF04023">
    <property type="entry name" value="FeoA"/>
    <property type="match status" value="1"/>
</dbReference>
<dbReference type="SUPFAM" id="SSF50037">
    <property type="entry name" value="C-terminal domain of transcriptional repressors"/>
    <property type="match status" value="1"/>
</dbReference>
<dbReference type="Gene3D" id="2.30.30.90">
    <property type="match status" value="1"/>
</dbReference>
<dbReference type="Proteomes" id="UP001597261">
    <property type="component" value="Unassembled WGS sequence"/>
</dbReference>
<dbReference type="PANTHER" id="PTHR42954:SF2">
    <property type="entry name" value="FE(2+) TRANSPORT PROTEIN A"/>
    <property type="match status" value="1"/>
</dbReference>
<dbReference type="PANTHER" id="PTHR42954">
    <property type="entry name" value="FE(2+) TRANSPORT PROTEIN A"/>
    <property type="match status" value="1"/>
</dbReference>
<organism evidence="3 4">
    <name type="scientific">Streptomyces caeni</name>
    <dbReference type="NCBI Taxonomy" id="2307231"/>
    <lineage>
        <taxon>Bacteria</taxon>
        <taxon>Bacillati</taxon>
        <taxon>Actinomycetota</taxon>
        <taxon>Actinomycetes</taxon>
        <taxon>Kitasatosporales</taxon>
        <taxon>Streptomycetaceae</taxon>
        <taxon>Streptomyces</taxon>
    </lineage>
</organism>